<evidence type="ECO:0000256" key="1">
    <source>
        <dbReference type="SAM" id="MobiDB-lite"/>
    </source>
</evidence>
<evidence type="ECO:0000313" key="2">
    <source>
        <dbReference type="EMBL" id="RPB14701.1"/>
    </source>
</evidence>
<protein>
    <submittedName>
        <fullName evidence="2">Uncharacterized protein</fullName>
    </submittedName>
</protein>
<dbReference type="Proteomes" id="UP000277580">
    <property type="component" value="Unassembled WGS sequence"/>
</dbReference>
<evidence type="ECO:0000313" key="3">
    <source>
        <dbReference type="Proteomes" id="UP000277580"/>
    </source>
</evidence>
<reference evidence="2 3" key="1">
    <citation type="journal article" date="2018" name="Nat. Ecol. Evol.">
        <title>Pezizomycetes genomes reveal the molecular basis of ectomycorrhizal truffle lifestyle.</title>
        <authorList>
            <person name="Murat C."/>
            <person name="Payen T."/>
            <person name="Noel B."/>
            <person name="Kuo A."/>
            <person name="Morin E."/>
            <person name="Chen J."/>
            <person name="Kohler A."/>
            <person name="Krizsan K."/>
            <person name="Balestrini R."/>
            <person name="Da Silva C."/>
            <person name="Montanini B."/>
            <person name="Hainaut M."/>
            <person name="Levati E."/>
            <person name="Barry K.W."/>
            <person name="Belfiori B."/>
            <person name="Cichocki N."/>
            <person name="Clum A."/>
            <person name="Dockter R.B."/>
            <person name="Fauchery L."/>
            <person name="Guy J."/>
            <person name="Iotti M."/>
            <person name="Le Tacon F."/>
            <person name="Lindquist E.A."/>
            <person name="Lipzen A."/>
            <person name="Malagnac F."/>
            <person name="Mello A."/>
            <person name="Molinier V."/>
            <person name="Miyauchi S."/>
            <person name="Poulain J."/>
            <person name="Riccioni C."/>
            <person name="Rubini A."/>
            <person name="Sitrit Y."/>
            <person name="Splivallo R."/>
            <person name="Traeger S."/>
            <person name="Wang M."/>
            <person name="Zifcakova L."/>
            <person name="Wipf D."/>
            <person name="Zambonelli A."/>
            <person name="Paolocci F."/>
            <person name="Nowrousian M."/>
            <person name="Ottonello S."/>
            <person name="Baldrian P."/>
            <person name="Spatafora J.W."/>
            <person name="Henrissat B."/>
            <person name="Nagy L.G."/>
            <person name="Aury J.M."/>
            <person name="Wincker P."/>
            <person name="Grigoriev I.V."/>
            <person name="Bonfante P."/>
            <person name="Martin F.M."/>
        </authorList>
    </citation>
    <scope>NUCLEOTIDE SEQUENCE [LARGE SCALE GENOMIC DNA]</scope>
    <source>
        <strain evidence="2 3">CCBAS932</strain>
    </source>
</reference>
<proteinExistence type="predicted"/>
<dbReference type="InParanoid" id="A0A3N4L299"/>
<keyword evidence="3" id="KW-1185">Reference proteome</keyword>
<feature type="compositionally biased region" description="Basic and acidic residues" evidence="1">
    <location>
        <begin position="137"/>
        <end position="154"/>
    </location>
</feature>
<dbReference type="AlphaFoldDB" id="A0A3N4L299"/>
<accession>A0A3N4L299</accession>
<feature type="region of interest" description="Disordered" evidence="1">
    <location>
        <begin position="136"/>
        <end position="159"/>
    </location>
</feature>
<organism evidence="2 3">
    <name type="scientific">Morchella conica CCBAS932</name>
    <dbReference type="NCBI Taxonomy" id="1392247"/>
    <lineage>
        <taxon>Eukaryota</taxon>
        <taxon>Fungi</taxon>
        <taxon>Dikarya</taxon>
        <taxon>Ascomycota</taxon>
        <taxon>Pezizomycotina</taxon>
        <taxon>Pezizomycetes</taxon>
        <taxon>Pezizales</taxon>
        <taxon>Morchellaceae</taxon>
        <taxon>Morchella</taxon>
    </lineage>
</organism>
<gene>
    <name evidence="2" type="ORF">P167DRAFT_40110</name>
</gene>
<name>A0A3N4L299_9PEZI</name>
<dbReference type="EMBL" id="ML119116">
    <property type="protein sequence ID" value="RPB14701.1"/>
    <property type="molecule type" value="Genomic_DNA"/>
</dbReference>
<sequence>MYALRHVTAPVAYTYIRDEGRKSILRRRGGGVVIPNIVLLWQKYITDDLMMFDTIHPSGWFEGSNIDSNSNNENTIIATTWPVYFKGNGDVCTYMYIPYILQRRHASASILCTVQGPAGERNPEFSTHPLHMASRTIQDEEKEKKQQNQEHEGVQEGPVLPRPACTGKCCFGFKGSSFPPTSSQICAIRPQQSVPHLPRSHKLPSLRH</sequence>